<evidence type="ECO:0000313" key="6">
    <source>
        <dbReference type="Proteomes" id="UP000292003"/>
    </source>
</evidence>
<evidence type="ECO:0000256" key="3">
    <source>
        <dbReference type="ARBA" id="ARBA00023098"/>
    </source>
</evidence>
<sequence length="413" mass="44304">MSVNLTRRTAFGLFAAAGIQALGAAPAHAATRVALPRPTGPHGVGRAAVRVVDWSRTDPWDADVPYRELMVSFWYPADGGGEPARYLGPAATATVSGNLADWAQVPAGLGTVDIRGRDGARLLPAKRRPVLLFSPGHLAPRELNTMLVEDLASHGYVVVTVDHTRETAVDFPGGRVVPRTVPVPTVETVTEFNRSTIAARVADVRTVLDRLDWLADGRGCGDGPLPAGLGRSLDLSRIGMFGHSGGGATTAEAMYHDDRIRAGAVVDSGLAYDLHGKVLPPVARHGLDRPVLLYCSEQANPTHLADPSIASFWKHHRAWKRDLRVAGSHHISFADYEPLLPALLAAGAVRLEPGQTADAYLTTQLGRTAPGRVVTATRTYLRAFFDLHLRDRPTRLFDGPHPACPEVEFIGDA</sequence>
<dbReference type="GO" id="GO:0016042">
    <property type="term" value="P:lipid catabolic process"/>
    <property type="evidence" value="ECO:0007669"/>
    <property type="project" value="UniProtKB-KW"/>
</dbReference>
<dbReference type="SUPFAM" id="SSF53474">
    <property type="entry name" value="alpha/beta-Hydrolases"/>
    <property type="match status" value="1"/>
</dbReference>
<dbReference type="EMBL" id="SFCC01000019">
    <property type="protein sequence ID" value="RZQ60155.1"/>
    <property type="molecule type" value="Genomic_DNA"/>
</dbReference>
<dbReference type="PANTHER" id="PTHR10272">
    <property type="entry name" value="PLATELET-ACTIVATING FACTOR ACETYLHYDROLASE"/>
    <property type="match status" value="1"/>
</dbReference>
<keyword evidence="3" id="KW-0443">Lipid metabolism</keyword>
<dbReference type="AlphaFoldDB" id="A0A4V2EL32"/>
<keyword evidence="1" id="KW-0378">Hydrolase</keyword>
<evidence type="ECO:0000313" key="5">
    <source>
        <dbReference type="EMBL" id="RZQ60155.1"/>
    </source>
</evidence>
<keyword evidence="2" id="KW-0442">Lipid degradation</keyword>
<feature type="signal peptide" evidence="4">
    <location>
        <begin position="1"/>
        <end position="29"/>
    </location>
</feature>
<organism evidence="5 6">
    <name type="scientific">Amycolatopsis suaedae</name>
    <dbReference type="NCBI Taxonomy" id="2510978"/>
    <lineage>
        <taxon>Bacteria</taxon>
        <taxon>Bacillati</taxon>
        <taxon>Actinomycetota</taxon>
        <taxon>Actinomycetes</taxon>
        <taxon>Pseudonocardiales</taxon>
        <taxon>Pseudonocardiaceae</taxon>
        <taxon>Amycolatopsis</taxon>
    </lineage>
</organism>
<gene>
    <name evidence="5" type="ORF">EWH70_31145</name>
</gene>
<evidence type="ECO:0000256" key="2">
    <source>
        <dbReference type="ARBA" id="ARBA00022963"/>
    </source>
</evidence>
<evidence type="ECO:0000256" key="4">
    <source>
        <dbReference type="SAM" id="SignalP"/>
    </source>
</evidence>
<name>A0A4V2EL32_9PSEU</name>
<proteinExistence type="predicted"/>
<reference evidence="5 6" key="1">
    <citation type="submission" date="2019-02" db="EMBL/GenBank/DDBJ databases">
        <title>Draft genome sequence of Amycolatopsis sp. 8-3EHSu isolated from roots of Suaeda maritima.</title>
        <authorList>
            <person name="Duangmal K."/>
            <person name="Chantavorakit T."/>
        </authorList>
    </citation>
    <scope>NUCLEOTIDE SEQUENCE [LARGE SCALE GENOMIC DNA]</scope>
    <source>
        <strain evidence="5 6">8-3EHSu</strain>
    </source>
</reference>
<comment type="caution">
    <text evidence="5">The sequence shown here is derived from an EMBL/GenBank/DDBJ whole genome shotgun (WGS) entry which is preliminary data.</text>
</comment>
<keyword evidence="6" id="KW-1185">Reference proteome</keyword>
<dbReference type="Proteomes" id="UP000292003">
    <property type="component" value="Unassembled WGS sequence"/>
</dbReference>
<dbReference type="Gene3D" id="3.40.50.1820">
    <property type="entry name" value="alpha/beta hydrolase"/>
    <property type="match status" value="1"/>
</dbReference>
<protein>
    <submittedName>
        <fullName evidence="5">Lipase</fullName>
    </submittedName>
</protein>
<keyword evidence="4" id="KW-0732">Signal</keyword>
<dbReference type="PROSITE" id="PS51318">
    <property type="entry name" value="TAT"/>
    <property type="match status" value="1"/>
</dbReference>
<dbReference type="InterPro" id="IPR006311">
    <property type="entry name" value="TAT_signal"/>
</dbReference>
<dbReference type="Pfam" id="PF03403">
    <property type="entry name" value="PAF-AH_p_II"/>
    <property type="match status" value="2"/>
</dbReference>
<dbReference type="OrthoDB" id="569821at2"/>
<dbReference type="InterPro" id="IPR029058">
    <property type="entry name" value="AB_hydrolase_fold"/>
</dbReference>
<evidence type="ECO:0000256" key="1">
    <source>
        <dbReference type="ARBA" id="ARBA00022801"/>
    </source>
</evidence>
<dbReference type="GO" id="GO:0003847">
    <property type="term" value="F:1-alkyl-2-acetylglycerophosphocholine esterase activity"/>
    <property type="evidence" value="ECO:0007669"/>
    <property type="project" value="TreeGrafter"/>
</dbReference>
<feature type="chain" id="PRO_5020748622" evidence="4">
    <location>
        <begin position="30"/>
        <end position="413"/>
    </location>
</feature>
<dbReference type="PANTHER" id="PTHR10272:SF0">
    <property type="entry name" value="PLATELET-ACTIVATING FACTOR ACETYLHYDROLASE"/>
    <property type="match status" value="1"/>
</dbReference>
<dbReference type="RefSeq" id="WP_130479141.1">
    <property type="nucleotide sequence ID" value="NZ_SFCC01000019.1"/>
</dbReference>
<accession>A0A4V2EL32</accession>